<organism evidence="2 3">
    <name type="scientific">Salinicoccus siamensis</name>
    <dbReference type="NCBI Taxonomy" id="381830"/>
    <lineage>
        <taxon>Bacteria</taxon>
        <taxon>Bacillati</taxon>
        <taxon>Bacillota</taxon>
        <taxon>Bacilli</taxon>
        <taxon>Bacillales</taxon>
        <taxon>Staphylococcaceae</taxon>
        <taxon>Salinicoccus</taxon>
    </lineage>
</organism>
<reference evidence="2 3" key="1">
    <citation type="submission" date="2024-09" db="EMBL/GenBank/DDBJ databases">
        <authorList>
            <person name="Sun Q."/>
            <person name="Mori K."/>
        </authorList>
    </citation>
    <scope>NUCLEOTIDE SEQUENCE [LARGE SCALE GENOMIC DNA]</scope>
    <source>
        <strain evidence="2 3">JCM 12822</strain>
    </source>
</reference>
<dbReference type="EMBL" id="JBHMAH010000010">
    <property type="protein sequence ID" value="MFB9860381.1"/>
    <property type="molecule type" value="Genomic_DNA"/>
</dbReference>
<feature type="domain" description="Thioredoxin" evidence="1">
    <location>
        <begin position="13"/>
        <end position="97"/>
    </location>
</feature>
<evidence type="ECO:0000313" key="3">
    <source>
        <dbReference type="Proteomes" id="UP001589740"/>
    </source>
</evidence>
<keyword evidence="3" id="KW-1185">Reference proteome</keyword>
<comment type="caution">
    <text evidence="2">The sequence shown here is derived from an EMBL/GenBank/DDBJ whole genome shotgun (WGS) entry which is preliminary data.</text>
</comment>
<protein>
    <submittedName>
        <fullName evidence="2">Thioredoxin family protein</fullName>
    </submittedName>
</protein>
<gene>
    <name evidence="2" type="ORF">ACFFLE_04570</name>
</gene>
<dbReference type="Gene3D" id="3.40.30.10">
    <property type="entry name" value="Glutaredoxin"/>
    <property type="match status" value="1"/>
</dbReference>
<name>A0ABV5Z2Q4_9STAP</name>
<accession>A0ABV5Z2Q4</accession>
<dbReference type="InterPro" id="IPR036249">
    <property type="entry name" value="Thioredoxin-like_sf"/>
</dbReference>
<evidence type="ECO:0000259" key="1">
    <source>
        <dbReference type="Pfam" id="PF00085"/>
    </source>
</evidence>
<sequence length="105" mass="12162">MKKSSEKIDIISHIQAEDTFILYCYAPICANCRIAEKMLDVVAEMKSFSYTAVDLNYEKELIEKYQIRSAPALLLFKNGKLKEEIYAFQSVPHLTEKLEEFFVDA</sequence>
<dbReference type="InterPro" id="IPR013766">
    <property type="entry name" value="Thioredoxin_domain"/>
</dbReference>
<dbReference type="Pfam" id="PF00085">
    <property type="entry name" value="Thioredoxin"/>
    <property type="match status" value="1"/>
</dbReference>
<dbReference type="PANTHER" id="PTHR45663:SF41">
    <property type="entry name" value="THIOREDOXIN-LIKE PROTEIN YUSE"/>
    <property type="match status" value="1"/>
</dbReference>
<dbReference type="RefSeq" id="WP_380569964.1">
    <property type="nucleotide sequence ID" value="NZ_JBHMAH010000010.1"/>
</dbReference>
<dbReference type="CDD" id="cd02947">
    <property type="entry name" value="TRX_family"/>
    <property type="match status" value="1"/>
</dbReference>
<dbReference type="PANTHER" id="PTHR45663">
    <property type="entry name" value="GEO12009P1"/>
    <property type="match status" value="1"/>
</dbReference>
<evidence type="ECO:0000313" key="2">
    <source>
        <dbReference type="EMBL" id="MFB9860381.1"/>
    </source>
</evidence>
<proteinExistence type="predicted"/>
<dbReference type="SUPFAM" id="SSF52833">
    <property type="entry name" value="Thioredoxin-like"/>
    <property type="match status" value="1"/>
</dbReference>
<dbReference type="Proteomes" id="UP001589740">
    <property type="component" value="Unassembled WGS sequence"/>
</dbReference>